<evidence type="ECO:0000313" key="9">
    <source>
        <dbReference type="EMBL" id="PWN25380.1"/>
    </source>
</evidence>
<feature type="region of interest" description="Disordered" evidence="6">
    <location>
        <begin position="1161"/>
        <end position="1185"/>
    </location>
</feature>
<feature type="compositionally biased region" description="Polar residues" evidence="6">
    <location>
        <begin position="67"/>
        <end position="76"/>
    </location>
</feature>
<dbReference type="Gene3D" id="1.20.120.1080">
    <property type="match status" value="1"/>
</dbReference>
<dbReference type="SMART" id="SM00487">
    <property type="entry name" value="DEXDc"/>
    <property type="match status" value="1"/>
</dbReference>
<dbReference type="GO" id="GO:0003724">
    <property type="term" value="F:RNA helicase activity"/>
    <property type="evidence" value="ECO:0007669"/>
    <property type="project" value="UniProtKB-EC"/>
</dbReference>
<dbReference type="PROSITE" id="PS51194">
    <property type="entry name" value="HELICASE_CTER"/>
    <property type="match status" value="1"/>
</dbReference>
<proteinExistence type="predicted"/>
<dbReference type="GeneID" id="37031200"/>
<feature type="compositionally biased region" description="Polar residues" evidence="6">
    <location>
        <begin position="118"/>
        <end position="127"/>
    </location>
</feature>
<dbReference type="InterPro" id="IPR007502">
    <property type="entry name" value="Helicase-assoc_dom"/>
</dbReference>
<feature type="compositionally biased region" description="Polar residues" evidence="6">
    <location>
        <begin position="1"/>
        <end position="24"/>
    </location>
</feature>
<evidence type="ECO:0000256" key="2">
    <source>
        <dbReference type="ARBA" id="ARBA00022741"/>
    </source>
</evidence>
<keyword evidence="3 9" id="KW-0378">Hydrolase</keyword>
<feature type="compositionally biased region" description="Gly residues" evidence="6">
    <location>
        <begin position="1551"/>
        <end position="1561"/>
    </location>
</feature>
<evidence type="ECO:0000256" key="3">
    <source>
        <dbReference type="ARBA" id="ARBA00022801"/>
    </source>
</evidence>
<dbReference type="InterPro" id="IPR027417">
    <property type="entry name" value="P-loop_NTPase"/>
</dbReference>
<dbReference type="EC" id="3.6.4.13" evidence="1"/>
<feature type="region of interest" description="Disordered" evidence="6">
    <location>
        <begin position="1"/>
        <end position="201"/>
    </location>
</feature>
<dbReference type="CDD" id="cd18791">
    <property type="entry name" value="SF2_C_RHA"/>
    <property type="match status" value="1"/>
</dbReference>
<evidence type="ECO:0000256" key="6">
    <source>
        <dbReference type="SAM" id="MobiDB-lite"/>
    </source>
</evidence>
<feature type="region of interest" description="Disordered" evidence="6">
    <location>
        <begin position="1532"/>
        <end position="1608"/>
    </location>
</feature>
<dbReference type="InterPro" id="IPR001650">
    <property type="entry name" value="Helicase_C-like"/>
</dbReference>
<dbReference type="PROSITE" id="PS00690">
    <property type="entry name" value="DEAH_ATP_HELICASE"/>
    <property type="match status" value="1"/>
</dbReference>
<evidence type="ECO:0000256" key="1">
    <source>
        <dbReference type="ARBA" id="ARBA00012552"/>
    </source>
</evidence>
<dbReference type="FunFam" id="3.40.50.300:FF:001714">
    <property type="entry name" value="ATP-dependent DEAD/H RNA helicase, putative"/>
    <property type="match status" value="1"/>
</dbReference>
<dbReference type="InterPro" id="IPR014001">
    <property type="entry name" value="Helicase_ATP-bd"/>
</dbReference>
<dbReference type="GO" id="GO:1990904">
    <property type="term" value="C:ribonucleoprotein complex"/>
    <property type="evidence" value="ECO:0007669"/>
    <property type="project" value="UniProtKB-ARBA"/>
</dbReference>
<accession>A0A316UJI2</accession>
<evidence type="ECO:0000313" key="10">
    <source>
        <dbReference type="Proteomes" id="UP000245884"/>
    </source>
</evidence>
<evidence type="ECO:0000259" key="7">
    <source>
        <dbReference type="PROSITE" id="PS51192"/>
    </source>
</evidence>
<dbReference type="FunFam" id="1.20.120.1080:FF:000002">
    <property type="entry name" value="Putative ATP-dependent RNA helicase DHX36"/>
    <property type="match status" value="1"/>
</dbReference>
<dbReference type="PANTHER" id="PTHR18934">
    <property type="entry name" value="ATP-DEPENDENT RNA HELICASE"/>
    <property type="match status" value="1"/>
</dbReference>
<evidence type="ECO:0000259" key="8">
    <source>
        <dbReference type="PROSITE" id="PS51194"/>
    </source>
</evidence>
<feature type="domain" description="Helicase C-terminal" evidence="8">
    <location>
        <begin position="805"/>
        <end position="983"/>
    </location>
</feature>
<dbReference type="STRING" id="1569628.A0A316UJI2"/>
<feature type="compositionally biased region" description="Gly residues" evidence="6">
    <location>
        <begin position="150"/>
        <end position="160"/>
    </location>
</feature>
<dbReference type="Pfam" id="PF00270">
    <property type="entry name" value="DEAD"/>
    <property type="match status" value="1"/>
</dbReference>
<organism evidence="9 10">
    <name type="scientific">Jaminaea rosea</name>
    <dbReference type="NCBI Taxonomy" id="1569628"/>
    <lineage>
        <taxon>Eukaryota</taxon>
        <taxon>Fungi</taxon>
        <taxon>Dikarya</taxon>
        <taxon>Basidiomycota</taxon>
        <taxon>Ustilaginomycotina</taxon>
        <taxon>Exobasidiomycetes</taxon>
        <taxon>Microstromatales</taxon>
        <taxon>Microstromatales incertae sedis</taxon>
        <taxon>Jaminaea</taxon>
    </lineage>
</organism>
<keyword evidence="2" id="KW-0547">Nucleotide-binding</keyword>
<reference evidence="9 10" key="1">
    <citation type="journal article" date="2018" name="Mol. Biol. Evol.">
        <title>Broad Genomic Sampling Reveals a Smut Pathogenic Ancestry of the Fungal Clade Ustilaginomycotina.</title>
        <authorList>
            <person name="Kijpornyongpan T."/>
            <person name="Mondo S.J."/>
            <person name="Barry K."/>
            <person name="Sandor L."/>
            <person name="Lee J."/>
            <person name="Lipzen A."/>
            <person name="Pangilinan J."/>
            <person name="LaButti K."/>
            <person name="Hainaut M."/>
            <person name="Henrissat B."/>
            <person name="Grigoriev I.V."/>
            <person name="Spatafora J.W."/>
            <person name="Aime M.C."/>
        </authorList>
    </citation>
    <scope>NUCLEOTIDE SEQUENCE [LARGE SCALE GENOMIC DNA]</scope>
    <source>
        <strain evidence="9 10">MCA 5214</strain>
    </source>
</reference>
<dbReference type="PROSITE" id="PS51192">
    <property type="entry name" value="HELICASE_ATP_BIND_1"/>
    <property type="match status" value="1"/>
</dbReference>
<dbReference type="OrthoDB" id="28053at2759"/>
<dbReference type="SMART" id="SM00490">
    <property type="entry name" value="HELICc"/>
    <property type="match status" value="1"/>
</dbReference>
<dbReference type="GO" id="GO:0005524">
    <property type="term" value="F:ATP binding"/>
    <property type="evidence" value="ECO:0007669"/>
    <property type="project" value="UniProtKB-KW"/>
</dbReference>
<dbReference type="Pfam" id="PF00271">
    <property type="entry name" value="Helicase_C"/>
    <property type="match status" value="1"/>
</dbReference>
<dbReference type="Proteomes" id="UP000245884">
    <property type="component" value="Unassembled WGS sequence"/>
</dbReference>
<dbReference type="Pfam" id="PF04408">
    <property type="entry name" value="WHD_HA2"/>
    <property type="match status" value="1"/>
</dbReference>
<feature type="region of interest" description="Disordered" evidence="6">
    <location>
        <begin position="1351"/>
        <end position="1379"/>
    </location>
</feature>
<protein>
    <recommendedName>
        <fullName evidence="1">RNA helicase</fullName>
        <ecNumber evidence="1">3.6.4.13</ecNumber>
    </recommendedName>
</protein>
<dbReference type="CDD" id="cd17917">
    <property type="entry name" value="DEXHc_RHA-like"/>
    <property type="match status" value="1"/>
</dbReference>
<feature type="compositionally biased region" description="Low complexity" evidence="6">
    <location>
        <begin position="161"/>
        <end position="176"/>
    </location>
</feature>
<dbReference type="InterPro" id="IPR002464">
    <property type="entry name" value="DNA/RNA_helicase_DEAH_CS"/>
</dbReference>
<dbReference type="EMBL" id="KZ819676">
    <property type="protein sequence ID" value="PWN25380.1"/>
    <property type="molecule type" value="Genomic_DNA"/>
</dbReference>
<dbReference type="FunFam" id="3.40.50.300:FF:001627">
    <property type="entry name" value="Nuclear DNA helicase II"/>
    <property type="match status" value="1"/>
</dbReference>
<name>A0A316UJI2_9BASI</name>
<dbReference type="InterPro" id="IPR011545">
    <property type="entry name" value="DEAD/DEAH_box_helicase_dom"/>
</dbReference>
<evidence type="ECO:0000256" key="4">
    <source>
        <dbReference type="ARBA" id="ARBA00022806"/>
    </source>
</evidence>
<keyword evidence="5" id="KW-0067">ATP-binding</keyword>
<dbReference type="PANTHER" id="PTHR18934:SF203">
    <property type="entry name" value="ATP-DEPENDENT RNA HELICASE A"/>
    <property type="match status" value="1"/>
</dbReference>
<dbReference type="GO" id="GO:0016787">
    <property type="term" value="F:hydrolase activity"/>
    <property type="evidence" value="ECO:0007669"/>
    <property type="project" value="UniProtKB-KW"/>
</dbReference>
<sequence>MPSAPFTSTRLNSSTASNSNPRQAHSQRHRPPKRTHSLVSTSSDTNNRPSSPRPSPYQATLARHTRGWSSTPNYEPSSSSSSSTYRRDVDSDVEMAAGGGTDSWRSGGEGLGPATPAFPSSNGSYTNERAPANGFNNGSNKTSASRKQRGGGGGGYGGPSSAGPSNSGRGAATAPGKGRKGKGGKKGGAAPESANILPGPAHTMSYLTNAYHRETMQKVEQKYLDNPKNPLTVYVQGLTGEMPRFITTQGFIENEPRELMHRATVWADQELGIRGYGDARSVKEAEKAAAFDAAMLLAEKGLLGTAGKPPSSVAGGSSDQIGEYEATLSTGAKLTSERAREFMEFYCQEFGFGKPVIDLVQNYSKATKKSAAKPINGWKAQMVVGGTPVGEGAGASKKSATTHCYLDTVCHIESHDAELYARFERSWQAGSAGPANTPFVYFRITEELNDEIREVANTTTSSLLYSKRPKPAGRLLPGDKASDDSGAVKPTRQYNRPFWMPSESTLQAKSEELSERLQDYHASSTLETMRSTRNQLPVYQKRSDILVKVALNQVMICMAATGSGKSTQVPQILLDDAISENQGAYCNVICTQPRRIAAISLAQRVAAERGEQVGQSVGYQVRFESAFPEPNGSITYCTTGVFMRRLQNALGDGTDTTWLDTVSHVVLDEVHERDVQTDLLLVVLKKVLDQRREAGKADIKVILMSATVDPKLFQSYFPDQDGRPAPVVEIPGRAFPVTKRFMEETIPRLRRTVTQPQMGGWVWQQDNVRKYLDRELNQAGGLTQKQDGEDAIDDLEIPYPLVSLYIADALTRGEDGHVLVFMPGWDEIKIVNKHLVEPSQFPLLGIDFTNRDKYEIHILHSSIPVADQQAVFTPPPHKGIRRIILSTNIAETSVTIPDVTVVIDTGRVKEMRYDPSKHLSSLVSAWVGTSNLNQRAGRAGRHRPGEYFGVLSEARYNKLAVNQTVEMQRTDLTDVVLRIKALDMPGMEPEDVLRAAIEPPSPERVSAAMHQLYTIGAIDAKKNLTSLGAVLLQLPVDAAMGKMVLYGLFFRCLEPAVTLAAILSTRDPFMAPIEVKQQAAAIKESWSPQDYRSDPLAVLRAYQTWVQKQDRGEYQSANRFAHENFLSKPTLQQIQKVAGHIVQSMRDLIQTIIGYTPGAEQEADDSYYGRGRRSRLPDSAASAPELNVNSKSTPLLAALIAMASVPNFAVRKSEKIYMTSQDKQCFIHGSSVCHLKHTKGKEDELSISAPGEKELYTFADKTRNVSVIDNKGGKGGGGDPATNLKSVSRLDPLTYILFGAGEVRSMTQGVKCDDWLPIKGHWQVLDDVERLKSVMEASMLRVFEGLVDSGRRGPSQIERGSNNESAGAKPASSAARDTADWDAYDDDEAAAAVAHNEDQPDNSSPNAAFGDRSDLTLSEREVAEFETLTRGIVSVLDHFAADRKATAAMHGSGAASLNASANVSRAGTRPASPLAGFAGGSPMMASGSGRGYGTQAGGGYGGGYGGGHGGGGGGYGGGGYSGGYGAGPSYQSSGSGFGGGSVPTGPRSMISGGGAGGGGGYQQQQHTQQQQQYSNGHSNGFTNGHPASRQQPQQSSFQPRMQSSSAWD</sequence>
<evidence type="ECO:0000256" key="5">
    <source>
        <dbReference type="ARBA" id="ARBA00022840"/>
    </source>
</evidence>
<keyword evidence="4" id="KW-0347">Helicase</keyword>
<feature type="compositionally biased region" description="Low complexity" evidence="6">
    <location>
        <begin position="40"/>
        <end position="50"/>
    </location>
</feature>
<dbReference type="RefSeq" id="XP_025359992.1">
    <property type="nucleotide sequence ID" value="XM_025509377.1"/>
</dbReference>
<gene>
    <name evidence="9" type="ORF">BDZ90DRAFT_281594</name>
</gene>
<dbReference type="SMART" id="SM00847">
    <property type="entry name" value="HA2"/>
    <property type="match status" value="1"/>
</dbReference>
<dbReference type="Pfam" id="PF21010">
    <property type="entry name" value="HA2_C"/>
    <property type="match status" value="1"/>
</dbReference>
<feature type="compositionally biased region" description="Basic residues" evidence="6">
    <location>
        <begin position="25"/>
        <end position="36"/>
    </location>
</feature>
<feature type="region of interest" description="Disordered" evidence="6">
    <location>
        <begin position="1393"/>
        <end position="1412"/>
    </location>
</feature>
<feature type="compositionally biased region" description="Low complexity" evidence="6">
    <location>
        <begin position="1562"/>
        <end position="1580"/>
    </location>
</feature>
<dbReference type="GO" id="GO:0003723">
    <property type="term" value="F:RNA binding"/>
    <property type="evidence" value="ECO:0007669"/>
    <property type="project" value="TreeGrafter"/>
</dbReference>
<dbReference type="InterPro" id="IPR048333">
    <property type="entry name" value="HA2_WH"/>
</dbReference>
<feature type="compositionally biased region" description="Gly residues" evidence="6">
    <location>
        <begin position="97"/>
        <end position="111"/>
    </location>
</feature>
<keyword evidence="10" id="KW-1185">Reference proteome</keyword>
<feature type="domain" description="Helicase ATP-binding" evidence="7">
    <location>
        <begin position="546"/>
        <end position="726"/>
    </location>
</feature>
<feature type="region of interest" description="Disordered" evidence="6">
    <location>
        <begin position="466"/>
        <end position="494"/>
    </location>
</feature>
<dbReference type="Gene3D" id="3.40.50.300">
    <property type="entry name" value="P-loop containing nucleotide triphosphate hydrolases"/>
    <property type="match status" value="2"/>
</dbReference>
<dbReference type="SUPFAM" id="SSF52540">
    <property type="entry name" value="P-loop containing nucleoside triphosphate hydrolases"/>
    <property type="match status" value="1"/>
</dbReference>
<feature type="compositionally biased region" description="Low complexity" evidence="6">
    <location>
        <begin position="1588"/>
        <end position="1608"/>
    </location>
</feature>